<evidence type="ECO:0000313" key="2">
    <source>
        <dbReference type="EMBL" id="RAK74651.1"/>
    </source>
</evidence>
<dbReference type="Proteomes" id="UP000249789">
    <property type="component" value="Unassembled WGS sequence"/>
</dbReference>
<reference evidence="2 3" key="1">
    <citation type="submission" date="2018-02" db="EMBL/GenBank/DDBJ databases">
        <title>The genomes of Aspergillus section Nigri reveals drivers in fungal speciation.</title>
        <authorList>
            <consortium name="DOE Joint Genome Institute"/>
            <person name="Vesth T.C."/>
            <person name="Nybo J."/>
            <person name="Theobald S."/>
            <person name="Brandl J."/>
            <person name="Frisvad J.C."/>
            <person name="Nielsen K.F."/>
            <person name="Lyhne E.K."/>
            <person name="Kogle M.E."/>
            <person name="Kuo A."/>
            <person name="Riley R."/>
            <person name="Clum A."/>
            <person name="Nolan M."/>
            <person name="Lipzen A."/>
            <person name="Salamov A."/>
            <person name="Henrissat B."/>
            <person name="Wiebenga A."/>
            <person name="De vries R.P."/>
            <person name="Grigoriev I.V."/>
            <person name="Mortensen U.H."/>
            <person name="Andersen M.R."/>
            <person name="Baker S.E."/>
        </authorList>
    </citation>
    <scope>NUCLEOTIDE SEQUENCE [LARGE SCALE GENOMIC DNA]</scope>
    <source>
        <strain evidence="2 3">CBS 313.89</strain>
    </source>
</reference>
<dbReference type="RefSeq" id="XP_040798661.1">
    <property type="nucleotide sequence ID" value="XM_040939569.1"/>
</dbReference>
<evidence type="ECO:0000313" key="3">
    <source>
        <dbReference type="Proteomes" id="UP000249789"/>
    </source>
</evidence>
<dbReference type="EMBL" id="KZ824666">
    <property type="protein sequence ID" value="RAK74651.1"/>
    <property type="molecule type" value="Genomic_DNA"/>
</dbReference>
<organism evidence="2 3">
    <name type="scientific">Aspergillus fijiensis CBS 313.89</name>
    <dbReference type="NCBI Taxonomy" id="1448319"/>
    <lineage>
        <taxon>Eukaryota</taxon>
        <taxon>Fungi</taxon>
        <taxon>Dikarya</taxon>
        <taxon>Ascomycota</taxon>
        <taxon>Pezizomycotina</taxon>
        <taxon>Eurotiomycetes</taxon>
        <taxon>Eurotiomycetidae</taxon>
        <taxon>Eurotiales</taxon>
        <taxon>Aspergillaceae</taxon>
        <taxon>Aspergillus</taxon>
    </lineage>
</organism>
<gene>
    <name evidence="2" type="ORF">BO72DRAFT_197817</name>
</gene>
<name>A0A8G1RNI9_9EURO</name>
<sequence length="164" mass="18594">MQSGADGAEMHYRRTVLSYRRKNSRERKQQETGLLSVSLRPCLSACDKGYPRRLQVLFRNHACICCHRNSRLAHHPSQPHPHPQQTHKVQSPESRNLGIATCHNMLFRTTRPKLLPNTVRCLILRLLKLPRIWNGLVPTHSCRGAREEPRATGHGTSDAGAVLS</sequence>
<protein>
    <submittedName>
        <fullName evidence="2">Uncharacterized protein</fullName>
    </submittedName>
</protein>
<keyword evidence="3" id="KW-1185">Reference proteome</keyword>
<feature type="region of interest" description="Disordered" evidence="1">
    <location>
        <begin position="143"/>
        <end position="164"/>
    </location>
</feature>
<dbReference type="VEuPathDB" id="FungiDB:BO72DRAFT_197817"/>
<proteinExistence type="predicted"/>
<dbReference type="GeneID" id="63856902"/>
<evidence type="ECO:0000256" key="1">
    <source>
        <dbReference type="SAM" id="MobiDB-lite"/>
    </source>
</evidence>
<dbReference type="AlphaFoldDB" id="A0A8G1RNI9"/>
<accession>A0A8G1RNI9</accession>